<dbReference type="EMBL" id="HE796683">
    <property type="protein sequence ID" value="CCG99760.1"/>
    <property type="molecule type" value="Genomic_DNA"/>
</dbReference>
<feature type="region of interest" description="Disordered" evidence="1">
    <location>
        <begin position="25"/>
        <end position="60"/>
    </location>
</feature>
<evidence type="ECO:0000313" key="3">
    <source>
        <dbReference type="Proteomes" id="UP000011058"/>
    </source>
</evidence>
<protein>
    <recommendedName>
        <fullName evidence="4">DUF3570 domain-containing protein</fullName>
    </recommendedName>
</protein>
<dbReference type="AlphaFoldDB" id="I0K6K7"/>
<name>I0K6K7_9BACT</name>
<keyword evidence="3" id="KW-1185">Reference proteome</keyword>
<dbReference type="KEGG" id="fae:FAES_1750"/>
<organism evidence="2 3">
    <name type="scientific">Fibrella aestuarina BUZ 2</name>
    <dbReference type="NCBI Taxonomy" id="1166018"/>
    <lineage>
        <taxon>Bacteria</taxon>
        <taxon>Pseudomonadati</taxon>
        <taxon>Bacteroidota</taxon>
        <taxon>Cytophagia</taxon>
        <taxon>Cytophagales</taxon>
        <taxon>Spirosomataceae</taxon>
        <taxon>Fibrella</taxon>
    </lineage>
</organism>
<reference evidence="2 3" key="1">
    <citation type="journal article" date="2012" name="J. Bacteriol.">
        <title>Genome Sequence of Fibrella aestuarina BUZ 2T, a Filamentous Marine Bacterium.</title>
        <authorList>
            <person name="Filippini M."/>
            <person name="Qi W."/>
            <person name="Blom J."/>
            <person name="Goesmann A."/>
            <person name="Smits T.H."/>
            <person name="Bagheri H.C."/>
        </authorList>
    </citation>
    <scope>NUCLEOTIDE SEQUENCE [LARGE SCALE GENOMIC DNA]</scope>
    <source>
        <strain evidence="3">BUZ 2T</strain>
    </source>
</reference>
<evidence type="ECO:0008006" key="4">
    <source>
        <dbReference type="Google" id="ProtNLM"/>
    </source>
</evidence>
<dbReference type="Proteomes" id="UP000011058">
    <property type="component" value="Chromosome"/>
</dbReference>
<accession>I0K6K7</accession>
<evidence type="ECO:0000256" key="1">
    <source>
        <dbReference type="SAM" id="MobiDB-lite"/>
    </source>
</evidence>
<dbReference type="STRING" id="1166018.FAES_1750"/>
<feature type="compositionally biased region" description="Polar residues" evidence="1">
    <location>
        <begin position="39"/>
        <end position="52"/>
    </location>
</feature>
<dbReference type="OrthoDB" id="5450709at2"/>
<dbReference type="eggNOG" id="COG2067">
    <property type="taxonomic scope" value="Bacteria"/>
</dbReference>
<proteinExistence type="predicted"/>
<dbReference type="InterPro" id="IPR021953">
    <property type="entry name" value="DUF3570"/>
</dbReference>
<sequence>MKKVVLTVATLLAFTAGRAQVKRDTTRSGSPVYYERSLGPTNGTAPRQTASATPPKGPYESRGLKLEEINFVSSYYQQDGNNSAITGGIGTEKLTDIANSFDLTLSAVDRKGRQHYLNIDANIDYYTSASSDNIDPVFSGASRSDVHIYPSVSWRVFNPVTRVTKGFSYAYSTEYDYRSHGFTAQFAKLSADRNREVSVRGSAFLDTYDAILPAELRPAYYGSGSHSDRTRVDSKPRQTFNLALSVSQVINKRLQVLGTLEPSFQQGLLSTPFHRVYFTDGTETTERLPGTRLKFPVSLRANYFQGDHAILRTFYRFYVDDWGMVAHTANVEVPIKLTAFLSISPFYRFHTQTAVDYFRPYGQHNPTLPYHTSDYDIGNISTQFVGTGIRMAPPGGVLGVRPWQSLELRYGHYLRSTGLTANIITLLVKVK</sequence>
<dbReference type="HOGENOM" id="CLU_052167_0_0_10"/>
<dbReference type="Pfam" id="PF12094">
    <property type="entry name" value="DUF3570"/>
    <property type="match status" value="1"/>
</dbReference>
<evidence type="ECO:0000313" key="2">
    <source>
        <dbReference type="EMBL" id="CCG99760.1"/>
    </source>
</evidence>
<gene>
    <name evidence="2" type="ORF">FAES_1750</name>
</gene>
<dbReference type="RefSeq" id="WP_015330859.1">
    <property type="nucleotide sequence ID" value="NC_020054.1"/>
</dbReference>
<dbReference type="PATRIC" id="fig|1166018.3.peg.3487"/>